<feature type="domain" description="HEPN AbiU2-like" evidence="1">
    <location>
        <begin position="18"/>
        <end position="87"/>
    </location>
</feature>
<keyword evidence="3" id="KW-1185">Reference proteome</keyword>
<evidence type="ECO:0000259" key="1">
    <source>
        <dbReference type="Pfam" id="PF18734"/>
    </source>
</evidence>
<gene>
    <name evidence="2" type="ordered locus">Spea_2250</name>
</gene>
<organism evidence="2 3">
    <name type="scientific">Shewanella pealeana (strain ATCC 700345 / ANG-SQ1)</name>
    <dbReference type="NCBI Taxonomy" id="398579"/>
    <lineage>
        <taxon>Bacteria</taxon>
        <taxon>Pseudomonadati</taxon>
        <taxon>Pseudomonadota</taxon>
        <taxon>Gammaproteobacteria</taxon>
        <taxon>Alteromonadales</taxon>
        <taxon>Shewanellaceae</taxon>
        <taxon>Shewanella</taxon>
    </lineage>
</organism>
<evidence type="ECO:0000313" key="3">
    <source>
        <dbReference type="Proteomes" id="UP000002608"/>
    </source>
</evidence>
<dbReference type="RefSeq" id="WP_012155486.1">
    <property type="nucleotide sequence ID" value="NC_009901.1"/>
</dbReference>
<dbReference type="InterPro" id="IPR040704">
    <property type="entry name" value="HEPN_AbiU2"/>
</dbReference>
<dbReference type="HOGENOM" id="CLU_2358146_0_0_6"/>
<protein>
    <recommendedName>
        <fullName evidence="1">HEPN AbiU2-like domain-containing protein</fullName>
    </recommendedName>
</protein>
<dbReference type="OrthoDB" id="9154970at2"/>
<dbReference type="Pfam" id="PF18734">
    <property type="entry name" value="HEPN_AbiU2"/>
    <property type="match status" value="1"/>
</dbReference>
<dbReference type="KEGG" id="spl:Spea_2250"/>
<dbReference type="AlphaFoldDB" id="A8H4T3"/>
<accession>A8H4T3</accession>
<dbReference type="EMBL" id="CP000851">
    <property type="protein sequence ID" value="ABV87570.1"/>
    <property type="molecule type" value="Genomic_DNA"/>
</dbReference>
<dbReference type="Proteomes" id="UP000002608">
    <property type="component" value="Chromosome"/>
</dbReference>
<proteinExistence type="predicted"/>
<name>A8H4T3_SHEPA</name>
<evidence type="ECO:0000313" key="2">
    <source>
        <dbReference type="EMBL" id="ABV87570.1"/>
    </source>
</evidence>
<reference evidence="2 3" key="1">
    <citation type="submission" date="2007-10" db="EMBL/GenBank/DDBJ databases">
        <title>Complete sequence of Shewanella pealeana ATCC 700345.</title>
        <authorList>
            <consortium name="US DOE Joint Genome Institute"/>
            <person name="Copeland A."/>
            <person name="Lucas S."/>
            <person name="Lapidus A."/>
            <person name="Barry K."/>
            <person name="Glavina del Rio T."/>
            <person name="Dalin E."/>
            <person name="Tice H."/>
            <person name="Pitluck S."/>
            <person name="Chertkov O."/>
            <person name="Brettin T."/>
            <person name="Bruce D."/>
            <person name="Detter J.C."/>
            <person name="Han C."/>
            <person name="Schmutz J."/>
            <person name="Larimer F."/>
            <person name="Land M."/>
            <person name="Hauser L."/>
            <person name="Kyrpides N."/>
            <person name="Kim E."/>
            <person name="Zhao J.-S.Z."/>
            <person name="Manno D."/>
            <person name="Hawari J."/>
            <person name="Richardson P."/>
        </authorList>
    </citation>
    <scope>NUCLEOTIDE SEQUENCE [LARGE SCALE GENOMIC DNA]</scope>
    <source>
        <strain evidence="3">ATCC 700345 / ANG-SQ1</strain>
    </source>
</reference>
<sequence length="96" mass="11147">MNQTTIKILNDLKVSIDEAVRHWEIWWELGYSGNRTEFKSEFDSEDYNYYLHASYEAHSLSMFLALGRIFDPDSRSSSIRALKANLSENGTNKPLI</sequence>